<evidence type="ECO:0000256" key="1">
    <source>
        <dbReference type="ARBA" id="ARBA00004173"/>
    </source>
</evidence>
<gene>
    <name evidence="11" type="ORF">g.16606</name>
</gene>
<evidence type="ECO:0000256" key="7">
    <source>
        <dbReference type="ARBA" id="ARBA00035138"/>
    </source>
</evidence>
<sequence>MARLVTNSLQLCISQLKISSKLLDSRKSPCVQCIRCYRPRKPFWLPMAKSKMFRITKKPSIPTEERIELERLYNVWRTNVKSIQHHFKEQLMAQTTGPEVIEERRQRALEQQANCVRENDLWNAEVAKLREERLARDAAVREKEIQAALAQHERKQKALMELIDDNVRKEKEAAKTYITPENIDEAIENALSSIVDHNFCIDREGNIFKGRYGKPPTSPTDKKPTMSHASPERQNTQAVEASS</sequence>
<evidence type="ECO:0000256" key="8">
    <source>
        <dbReference type="ARBA" id="ARBA00035344"/>
    </source>
</evidence>
<keyword evidence="9" id="KW-0175">Coiled coil</keyword>
<evidence type="ECO:0000313" key="11">
    <source>
        <dbReference type="EMBL" id="JAS89629.1"/>
    </source>
</evidence>
<dbReference type="EMBL" id="GECU01018077">
    <property type="protein sequence ID" value="JAS89629.1"/>
    <property type="molecule type" value="Transcribed_RNA"/>
</dbReference>
<dbReference type="PANTHER" id="PTHR21035:SF2">
    <property type="entry name" value="SMALL RIBOSOMAL SUBUNIT PROTEIN MS26"/>
    <property type="match status" value="1"/>
</dbReference>
<feature type="coiled-coil region" evidence="9">
    <location>
        <begin position="145"/>
        <end position="172"/>
    </location>
</feature>
<comment type="subcellular location">
    <subcellularLocation>
        <location evidence="1">Mitochondrion</location>
    </subcellularLocation>
</comment>
<dbReference type="GO" id="GO:0005763">
    <property type="term" value="C:mitochondrial small ribosomal subunit"/>
    <property type="evidence" value="ECO:0007669"/>
    <property type="project" value="InterPro"/>
</dbReference>
<name>A0A1B6IRT2_9HEMI</name>
<evidence type="ECO:0000256" key="3">
    <source>
        <dbReference type="ARBA" id="ARBA00022946"/>
    </source>
</evidence>
<feature type="region of interest" description="Disordered" evidence="10">
    <location>
        <begin position="208"/>
        <end position="243"/>
    </location>
</feature>
<keyword evidence="5" id="KW-0496">Mitochondrion</keyword>
<organism evidence="11">
    <name type="scientific">Homalodisca liturata</name>
    <dbReference type="NCBI Taxonomy" id="320908"/>
    <lineage>
        <taxon>Eukaryota</taxon>
        <taxon>Metazoa</taxon>
        <taxon>Ecdysozoa</taxon>
        <taxon>Arthropoda</taxon>
        <taxon>Hexapoda</taxon>
        <taxon>Insecta</taxon>
        <taxon>Pterygota</taxon>
        <taxon>Neoptera</taxon>
        <taxon>Paraneoptera</taxon>
        <taxon>Hemiptera</taxon>
        <taxon>Auchenorrhyncha</taxon>
        <taxon>Membracoidea</taxon>
        <taxon>Cicadellidae</taxon>
        <taxon>Cicadellinae</taxon>
        <taxon>Proconiini</taxon>
        <taxon>Homalodisca</taxon>
    </lineage>
</organism>
<evidence type="ECO:0000256" key="2">
    <source>
        <dbReference type="ARBA" id="ARBA00009672"/>
    </source>
</evidence>
<evidence type="ECO:0000256" key="9">
    <source>
        <dbReference type="SAM" id="Coils"/>
    </source>
</evidence>
<dbReference type="AlphaFoldDB" id="A0A1B6IRT2"/>
<keyword evidence="3" id="KW-0809">Transit peptide</keyword>
<evidence type="ECO:0000256" key="10">
    <source>
        <dbReference type="SAM" id="MobiDB-lite"/>
    </source>
</evidence>
<keyword evidence="6" id="KW-0687">Ribonucleoprotein</keyword>
<dbReference type="InterPro" id="IPR026140">
    <property type="entry name" value="Ribosomal_mS26"/>
</dbReference>
<feature type="compositionally biased region" description="Polar residues" evidence="10">
    <location>
        <begin position="232"/>
        <end position="243"/>
    </location>
</feature>
<dbReference type="PANTHER" id="PTHR21035">
    <property type="entry name" value="28S RIBOSOMAL PROTEIN S26, MITOCHONDRIAL"/>
    <property type="match status" value="1"/>
</dbReference>
<accession>A0A1B6IRT2</accession>
<keyword evidence="4" id="KW-0689">Ribosomal protein</keyword>
<dbReference type="Pfam" id="PF14943">
    <property type="entry name" value="MRP-S26"/>
    <property type="match status" value="1"/>
</dbReference>
<protein>
    <recommendedName>
        <fullName evidence="7">Small ribosomal subunit protein mS26</fullName>
    </recommendedName>
    <alternativeName>
        <fullName evidence="8">28S ribosomal protein S26, mitochondrial</fullName>
    </alternativeName>
</protein>
<comment type="similarity">
    <text evidence="2">Belongs to the mitochondrion-specific ribosomal protein mS26 family.</text>
</comment>
<evidence type="ECO:0000256" key="6">
    <source>
        <dbReference type="ARBA" id="ARBA00023274"/>
    </source>
</evidence>
<proteinExistence type="inferred from homology"/>
<evidence type="ECO:0000256" key="5">
    <source>
        <dbReference type="ARBA" id="ARBA00023128"/>
    </source>
</evidence>
<evidence type="ECO:0000256" key="4">
    <source>
        <dbReference type="ARBA" id="ARBA00022980"/>
    </source>
</evidence>
<reference evidence="11" key="1">
    <citation type="submission" date="2015-11" db="EMBL/GenBank/DDBJ databases">
        <title>De novo transcriptome assembly of four potential Pierce s Disease insect vectors from Arizona vineyards.</title>
        <authorList>
            <person name="Tassone E.E."/>
        </authorList>
    </citation>
    <scope>NUCLEOTIDE SEQUENCE</scope>
</reference>